<feature type="transmembrane region" description="Helical" evidence="8">
    <location>
        <begin position="88"/>
        <end position="109"/>
    </location>
</feature>
<comment type="subcellular location">
    <subcellularLocation>
        <location evidence="1">Cell membrane</location>
        <topology evidence="1">Multi-pass membrane protein</topology>
    </subcellularLocation>
</comment>
<dbReference type="AlphaFoldDB" id="A0A1H9PTN5"/>
<evidence type="ECO:0000256" key="1">
    <source>
        <dbReference type="ARBA" id="ARBA00004651"/>
    </source>
</evidence>
<keyword evidence="2" id="KW-0813">Transport</keyword>
<dbReference type="PANTHER" id="PTHR32507:SF0">
    <property type="entry name" value="NA(+)_H(+) ANTIPORTER 2-RELATED"/>
    <property type="match status" value="1"/>
</dbReference>
<reference evidence="11" key="1">
    <citation type="submission" date="2016-10" db="EMBL/GenBank/DDBJ databases">
        <authorList>
            <person name="Varghese N."/>
            <person name="Submissions S."/>
        </authorList>
    </citation>
    <scope>NUCLEOTIDE SEQUENCE [LARGE SCALE GENOMIC DNA]</scope>
    <source>
        <strain evidence="11">DSM 15719</strain>
    </source>
</reference>
<gene>
    <name evidence="10" type="ORF">SAMN05444355_11441</name>
</gene>
<feature type="domain" description="Cation/H+ exchanger transmembrane" evidence="9">
    <location>
        <begin position="13"/>
        <end position="129"/>
    </location>
</feature>
<feature type="transmembrane region" description="Helical" evidence="8">
    <location>
        <begin position="12"/>
        <end position="37"/>
    </location>
</feature>
<dbReference type="GO" id="GO:0015297">
    <property type="term" value="F:antiporter activity"/>
    <property type="evidence" value="ECO:0007669"/>
    <property type="project" value="UniProtKB-KW"/>
</dbReference>
<protein>
    <submittedName>
        <fullName evidence="10">Monovalent cation:H+ antiporter, CPA1 family</fullName>
    </submittedName>
</protein>
<evidence type="ECO:0000313" key="10">
    <source>
        <dbReference type="EMBL" id="SER51574.1"/>
    </source>
</evidence>
<evidence type="ECO:0000256" key="2">
    <source>
        <dbReference type="ARBA" id="ARBA00022448"/>
    </source>
</evidence>
<dbReference type="GO" id="GO:1902600">
    <property type="term" value="P:proton transmembrane transport"/>
    <property type="evidence" value="ECO:0007669"/>
    <property type="project" value="InterPro"/>
</dbReference>
<evidence type="ECO:0000256" key="3">
    <source>
        <dbReference type="ARBA" id="ARBA00022449"/>
    </source>
</evidence>
<proteinExistence type="predicted"/>
<keyword evidence="7 8" id="KW-0472">Membrane</keyword>
<dbReference type="GO" id="GO:0005886">
    <property type="term" value="C:plasma membrane"/>
    <property type="evidence" value="ECO:0007669"/>
    <property type="project" value="UniProtKB-SubCell"/>
</dbReference>
<dbReference type="Pfam" id="PF00999">
    <property type="entry name" value="Na_H_Exchanger"/>
    <property type="match status" value="1"/>
</dbReference>
<evidence type="ECO:0000256" key="7">
    <source>
        <dbReference type="ARBA" id="ARBA00023136"/>
    </source>
</evidence>
<sequence>MDLQPPTCSLLWGLMFLLIHAMFFGALISPTDPITVFSLLKSAGITKSLETKIAVESLFNDGVAVVVVITILKLAQPEANLEISNILLLFKQLAIGGLLLGLGIGYIGYKLIASIDYYQVEVLITLAIVMEGIRLLILSMFLDLWQWLRQD</sequence>
<dbReference type="PANTHER" id="PTHR32507">
    <property type="entry name" value="NA(+)/H(+) ANTIPORTER 1"/>
    <property type="match status" value="1"/>
</dbReference>
<organism evidence="10 11">
    <name type="scientific">Flavobacterium frigoris</name>
    <dbReference type="NCBI Taxonomy" id="229204"/>
    <lineage>
        <taxon>Bacteria</taxon>
        <taxon>Pseudomonadati</taxon>
        <taxon>Bacteroidota</taxon>
        <taxon>Flavobacteriia</taxon>
        <taxon>Flavobacteriales</taxon>
        <taxon>Flavobacteriaceae</taxon>
        <taxon>Flavobacterium</taxon>
    </lineage>
</organism>
<keyword evidence="5 8" id="KW-1133">Transmembrane helix</keyword>
<dbReference type="InterPro" id="IPR006153">
    <property type="entry name" value="Cation/H_exchanger_TM"/>
</dbReference>
<evidence type="ECO:0000256" key="5">
    <source>
        <dbReference type="ARBA" id="ARBA00022989"/>
    </source>
</evidence>
<evidence type="ECO:0000256" key="4">
    <source>
        <dbReference type="ARBA" id="ARBA00022692"/>
    </source>
</evidence>
<keyword evidence="4 8" id="KW-0812">Transmembrane</keyword>
<name>A0A1H9PTN5_FLAFI</name>
<evidence type="ECO:0000256" key="8">
    <source>
        <dbReference type="SAM" id="Phobius"/>
    </source>
</evidence>
<evidence type="ECO:0000313" key="11">
    <source>
        <dbReference type="Proteomes" id="UP000183658"/>
    </source>
</evidence>
<dbReference type="EMBL" id="FOFZ01000014">
    <property type="protein sequence ID" value="SER51574.1"/>
    <property type="molecule type" value="Genomic_DNA"/>
</dbReference>
<keyword evidence="6" id="KW-0406">Ion transport</keyword>
<evidence type="ECO:0000256" key="6">
    <source>
        <dbReference type="ARBA" id="ARBA00023065"/>
    </source>
</evidence>
<accession>A0A1H9PTN5</accession>
<dbReference type="Gene3D" id="6.10.140.1330">
    <property type="match status" value="1"/>
</dbReference>
<feature type="transmembrane region" description="Helical" evidence="8">
    <location>
        <begin position="121"/>
        <end position="142"/>
    </location>
</feature>
<dbReference type="Proteomes" id="UP000183658">
    <property type="component" value="Unassembled WGS sequence"/>
</dbReference>
<evidence type="ECO:0000259" key="9">
    <source>
        <dbReference type="Pfam" id="PF00999"/>
    </source>
</evidence>
<keyword evidence="11" id="KW-1185">Reference proteome</keyword>
<keyword evidence="3" id="KW-0050">Antiport</keyword>